<feature type="domain" description="Holliday junction DNA helicase RuvA C-terminal" evidence="8">
    <location>
        <begin position="153"/>
        <end position="196"/>
    </location>
</feature>
<dbReference type="RefSeq" id="WP_117909328.1">
    <property type="nucleotide sequence ID" value="NZ_JAODBU010000008.1"/>
</dbReference>
<comment type="subunit">
    <text evidence="6">Homotetramer. Forms an RuvA(8)-RuvB(12)-Holliday junction (HJ) complex. HJ DNA is sandwiched between 2 RuvA tetramers; dsDNA enters through RuvA and exits via RuvB. An RuvB hexamer assembles on each DNA strand where it exits the tetramer. Each RuvB hexamer is contacted by two RuvA subunits (via domain III) on 2 adjacent RuvB subunits; this complex drives branch migration. In the full resolvosome a probable DNA-RuvA(4)-RuvB(12)-RuvC(2) complex forms which resolves the HJ.</text>
</comment>
<sequence length="197" mass="21604">MIGFVEGIIEYIDVDKVVVNNNGVGYNVFMPASQIDTLNVDETVRVFTYLNVREDAMQLFGFLTRDDLEVFKLLITVNGIGPKGGLAVLSTITTDDLRVAVISEDAKAISKAPGIGAKTAQKVIIELKDKLNLEDVLEPKLDANFQVNDNNSMSEAVMALVALGYSQADAYRAVKSIDNIEELDVENVIKMALKKIY</sequence>
<gene>
    <name evidence="6 9" type="primary">ruvA</name>
    <name evidence="9" type="ORF">N5B56_09990</name>
</gene>
<dbReference type="Pfam" id="PF01330">
    <property type="entry name" value="RuvA_N"/>
    <property type="match status" value="1"/>
</dbReference>
<evidence type="ECO:0000256" key="2">
    <source>
        <dbReference type="ARBA" id="ARBA00022763"/>
    </source>
</evidence>
<comment type="similarity">
    <text evidence="6">Belongs to the RuvA family.</text>
</comment>
<dbReference type="Pfam" id="PF07499">
    <property type="entry name" value="RuvA_C"/>
    <property type="match status" value="1"/>
</dbReference>
<dbReference type="InterPro" id="IPR011114">
    <property type="entry name" value="RuvA_C"/>
</dbReference>
<evidence type="ECO:0000259" key="8">
    <source>
        <dbReference type="Pfam" id="PF07499"/>
    </source>
</evidence>
<dbReference type="SUPFAM" id="SSF50249">
    <property type="entry name" value="Nucleic acid-binding proteins"/>
    <property type="match status" value="1"/>
</dbReference>
<dbReference type="Pfam" id="PF14520">
    <property type="entry name" value="HHH_5"/>
    <property type="match status" value="1"/>
</dbReference>
<evidence type="ECO:0000256" key="3">
    <source>
        <dbReference type="ARBA" id="ARBA00023125"/>
    </source>
</evidence>
<keyword evidence="5 6" id="KW-0234">DNA repair</keyword>
<evidence type="ECO:0000256" key="5">
    <source>
        <dbReference type="ARBA" id="ARBA00023204"/>
    </source>
</evidence>
<dbReference type="InterPro" id="IPR036267">
    <property type="entry name" value="RuvA_C_sf"/>
</dbReference>
<dbReference type="InterPro" id="IPR010994">
    <property type="entry name" value="RuvA_2-like"/>
</dbReference>
<dbReference type="InterPro" id="IPR012340">
    <property type="entry name" value="NA-bd_OB-fold"/>
</dbReference>
<dbReference type="NCBIfam" id="TIGR00084">
    <property type="entry name" value="ruvA"/>
    <property type="match status" value="1"/>
</dbReference>
<keyword evidence="3 6" id="KW-0238">DNA-binding</keyword>
<dbReference type="CDD" id="cd14332">
    <property type="entry name" value="UBA_RuvA_C"/>
    <property type="match status" value="1"/>
</dbReference>
<comment type="caution">
    <text evidence="9">The sequence shown here is derived from an EMBL/GenBank/DDBJ whole genome shotgun (WGS) entry which is preliminary data.</text>
</comment>
<proteinExistence type="inferred from homology"/>
<dbReference type="Gene3D" id="1.10.150.20">
    <property type="entry name" value="5' to 3' exonuclease, C-terminal subdomain"/>
    <property type="match status" value="1"/>
</dbReference>
<reference evidence="9" key="1">
    <citation type="submission" date="2022-09" db="EMBL/GenBank/DDBJ databases">
        <title>Eubacterium sp. LFL-14 isolated from human feces.</title>
        <authorList>
            <person name="Liu F."/>
        </authorList>
    </citation>
    <scope>NUCLEOTIDE SEQUENCE</scope>
    <source>
        <strain evidence="9">LFL-14</strain>
    </source>
</reference>
<evidence type="ECO:0000256" key="6">
    <source>
        <dbReference type="HAMAP-Rule" id="MF_00031"/>
    </source>
</evidence>
<keyword evidence="4 6" id="KW-0233">DNA recombination</keyword>
<comment type="domain">
    <text evidence="6">Has three domains with a flexible linker between the domains II and III and assumes an 'L' shape. Domain III is highly mobile and contacts RuvB.</text>
</comment>
<keyword evidence="2 6" id="KW-0227">DNA damage</keyword>
<evidence type="ECO:0000259" key="7">
    <source>
        <dbReference type="Pfam" id="PF01330"/>
    </source>
</evidence>
<comment type="subcellular location">
    <subcellularLocation>
        <location evidence="6">Cytoplasm</location>
    </subcellularLocation>
</comment>
<keyword evidence="1 6" id="KW-0963">Cytoplasm</keyword>
<feature type="domain" description="DNA helicase Holliday junction RuvA type" evidence="7">
    <location>
        <begin position="1"/>
        <end position="61"/>
    </location>
</feature>
<keyword evidence="10" id="KW-1185">Reference proteome</keyword>
<evidence type="ECO:0000256" key="1">
    <source>
        <dbReference type="ARBA" id="ARBA00022490"/>
    </source>
</evidence>
<dbReference type="InterPro" id="IPR000085">
    <property type="entry name" value="RuvA"/>
</dbReference>
<dbReference type="HAMAP" id="MF_00031">
    <property type="entry name" value="DNA_HJ_migration_RuvA"/>
    <property type="match status" value="1"/>
</dbReference>
<dbReference type="Gene3D" id="2.40.50.140">
    <property type="entry name" value="Nucleic acid-binding proteins"/>
    <property type="match status" value="1"/>
</dbReference>
<name>A0ABT2M1T9_9FIRM</name>
<protein>
    <recommendedName>
        <fullName evidence="6">Holliday junction branch migration complex subunit RuvA</fullName>
    </recommendedName>
</protein>
<dbReference type="EMBL" id="JAODBU010000008">
    <property type="protein sequence ID" value="MCT7399410.1"/>
    <property type="molecule type" value="Genomic_DNA"/>
</dbReference>
<dbReference type="InterPro" id="IPR013849">
    <property type="entry name" value="DNA_helicase_Holl-junc_RuvA_I"/>
</dbReference>
<dbReference type="SUPFAM" id="SSF46929">
    <property type="entry name" value="DNA helicase RuvA subunit, C-terminal domain"/>
    <property type="match status" value="1"/>
</dbReference>
<comment type="function">
    <text evidence="6">The RuvA-RuvB-RuvC complex processes Holliday junction (HJ) DNA during genetic recombination and DNA repair, while the RuvA-RuvB complex plays an important role in the rescue of blocked DNA replication forks via replication fork reversal (RFR). RuvA specifically binds to HJ cruciform DNA, conferring on it an open structure. The RuvB hexamer acts as an ATP-dependent pump, pulling dsDNA into and through the RuvAB complex. HJ branch migration allows RuvC to scan DNA until it finds its consensus sequence, where it cleaves and resolves the cruciform DNA.</text>
</comment>
<organism evidence="9 10">
    <name type="scientific">Eubacterium album</name>
    <dbReference type="NCBI Taxonomy" id="2978477"/>
    <lineage>
        <taxon>Bacteria</taxon>
        <taxon>Bacillati</taxon>
        <taxon>Bacillota</taxon>
        <taxon>Clostridia</taxon>
        <taxon>Eubacteriales</taxon>
        <taxon>Eubacteriaceae</taxon>
        <taxon>Eubacterium</taxon>
    </lineage>
</organism>
<accession>A0ABT2M1T9</accession>
<evidence type="ECO:0000313" key="9">
    <source>
        <dbReference type="EMBL" id="MCT7399410.1"/>
    </source>
</evidence>
<dbReference type="Proteomes" id="UP001431199">
    <property type="component" value="Unassembled WGS sequence"/>
</dbReference>
<comment type="caution">
    <text evidence="6">Lacks conserved residue(s) required for the propagation of feature annotation.</text>
</comment>
<evidence type="ECO:0000313" key="10">
    <source>
        <dbReference type="Proteomes" id="UP001431199"/>
    </source>
</evidence>
<dbReference type="SUPFAM" id="SSF47781">
    <property type="entry name" value="RuvA domain 2-like"/>
    <property type="match status" value="1"/>
</dbReference>
<evidence type="ECO:0000256" key="4">
    <source>
        <dbReference type="ARBA" id="ARBA00023172"/>
    </source>
</evidence>
<dbReference type="Gene3D" id="1.10.8.10">
    <property type="entry name" value="DNA helicase RuvA subunit, C-terminal domain"/>
    <property type="match status" value="1"/>
</dbReference>
<feature type="region of interest" description="Domain III" evidence="6">
    <location>
        <begin position="148"/>
        <end position="197"/>
    </location>
</feature>